<dbReference type="AlphaFoldDB" id="A0AAV5HJ44"/>
<name>A0AAV5HJ44_9ROSI</name>
<keyword evidence="2" id="KW-1185">Reference proteome</keyword>
<organism evidence="1 2">
    <name type="scientific">Rubroshorea leprosula</name>
    <dbReference type="NCBI Taxonomy" id="152421"/>
    <lineage>
        <taxon>Eukaryota</taxon>
        <taxon>Viridiplantae</taxon>
        <taxon>Streptophyta</taxon>
        <taxon>Embryophyta</taxon>
        <taxon>Tracheophyta</taxon>
        <taxon>Spermatophyta</taxon>
        <taxon>Magnoliopsida</taxon>
        <taxon>eudicotyledons</taxon>
        <taxon>Gunneridae</taxon>
        <taxon>Pentapetalae</taxon>
        <taxon>rosids</taxon>
        <taxon>malvids</taxon>
        <taxon>Malvales</taxon>
        <taxon>Dipterocarpaceae</taxon>
        <taxon>Rubroshorea</taxon>
    </lineage>
</organism>
<protein>
    <submittedName>
        <fullName evidence="1">Uncharacterized protein</fullName>
    </submittedName>
</protein>
<evidence type="ECO:0000313" key="2">
    <source>
        <dbReference type="Proteomes" id="UP001054252"/>
    </source>
</evidence>
<sequence>MDCIGRNIGGEDGGSFGLGRCWCRFLIGSRYAVIDVRLLKTVRFRGCTGEGDDLGRLTRKRYGGNGRGMVEEVEA</sequence>
<dbReference type="EMBL" id="BPVZ01000001">
    <property type="protein sequence ID" value="GKU85772.1"/>
    <property type="molecule type" value="Genomic_DNA"/>
</dbReference>
<dbReference type="Proteomes" id="UP001054252">
    <property type="component" value="Unassembled WGS sequence"/>
</dbReference>
<comment type="caution">
    <text evidence="1">The sequence shown here is derived from an EMBL/GenBank/DDBJ whole genome shotgun (WGS) entry which is preliminary data.</text>
</comment>
<accession>A0AAV5HJ44</accession>
<gene>
    <name evidence="1" type="ORF">SLEP1_g395</name>
</gene>
<proteinExistence type="predicted"/>
<reference evidence="1 2" key="1">
    <citation type="journal article" date="2021" name="Commun. Biol.">
        <title>The genome of Shorea leprosula (Dipterocarpaceae) highlights the ecological relevance of drought in aseasonal tropical rainforests.</title>
        <authorList>
            <person name="Ng K.K.S."/>
            <person name="Kobayashi M.J."/>
            <person name="Fawcett J.A."/>
            <person name="Hatakeyama M."/>
            <person name="Paape T."/>
            <person name="Ng C.H."/>
            <person name="Ang C.C."/>
            <person name="Tnah L.H."/>
            <person name="Lee C.T."/>
            <person name="Nishiyama T."/>
            <person name="Sese J."/>
            <person name="O'Brien M.J."/>
            <person name="Copetti D."/>
            <person name="Mohd Noor M.I."/>
            <person name="Ong R.C."/>
            <person name="Putra M."/>
            <person name="Sireger I.Z."/>
            <person name="Indrioko S."/>
            <person name="Kosugi Y."/>
            <person name="Izuno A."/>
            <person name="Isagi Y."/>
            <person name="Lee S.L."/>
            <person name="Shimizu K.K."/>
        </authorList>
    </citation>
    <scope>NUCLEOTIDE SEQUENCE [LARGE SCALE GENOMIC DNA]</scope>
    <source>
        <strain evidence="1">214</strain>
    </source>
</reference>
<evidence type="ECO:0000313" key="1">
    <source>
        <dbReference type="EMBL" id="GKU85772.1"/>
    </source>
</evidence>